<accession>A0A160DTX1</accession>
<dbReference type="RefSeq" id="WP_067646404.1">
    <property type="nucleotide sequence ID" value="NZ_CP015249.1"/>
</dbReference>
<evidence type="ECO:0000313" key="3">
    <source>
        <dbReference type="Proteomes" id="UP000076830"/>
    </source>
</evidence>
<organism evidence="2 3">
    <name type="scientific">Dokdonella koreensis DS-123</name>
    <dbReference type="NCBI Taxonomy" id="1300342"/>
    <lineage>
        <taxon>Bacteria</taxon>
        <taxon>Pseudomonadati</taxon>
        <taxon>Pseudomonadota</taxon>
        <taxon>Gammaproteobacteria</taxon>
        <taxon>Lysobacterales</taxon>
        <taxon>Rhodanobacteraceae</taxon>
        <taxon>Dokdonella</taxon>
    </lineage>
</organism>
<reference evidence="2 3" key="1">
    <citation type="submission" date="2016-04" db="EMBL/GenBank/DDBJ databases">
        <title>Complete genome sequence of Dokdonella koreensis DS-123T.</title>
        <authorList>
            <person name="Kim J.F."/>
            <person name="Lee H."/>
            <person name="Kwak M.-J."/>
        </authorList>
    </citation>
    <scope>NUCLEOTIDE SEQUENCE [LARGE SCALE GENOMIC DNA]</scope>
    <source>
        <strain evidence="2 3">DS-123</strain>
    </source>
</reference>
<keyword evidence="3" id="KW-1185">Reference proteome</keyword>
<sequence>MKITMHLLALGLACAAPLAHATHDGVSGWAGLVCYSDGSGRTVIDYQSINACNVRVADAAANPPTGASVTSITYCALRGTGTALPWCLRRNDDLFSVEIENGDIRPALDFKQRLDDLRKRYLIDEYERQLQELHRGR</sequence>
<dbReference type="AlphaFoldDB" id="A0A160DTX1"/>
<name>A0A160DTX1_9GAMM</name>
<feature type="signal peptide" evidence="1">
    <location>
        <begin position="1"/>
        <end position="21"/>
    </location>
</feature>
<protein>
    <recommendedName>
        <fullName evidence="4">Secreted protein</fullName>
    </recommendedName>
</protein>
<evidence type="ECO:0000256" key="1">
    <source>
        <dbReference type="SAM" id="SignalP"/>
    </source>
</evidence>
<proteinExistence type="predicted"/>
<dbReference type="KEGG" id="dko:I596_1826"/>
<dbReference type="EMBL" id="CP015249">
    <property type="protein sequence ID" value="ANB17849.1"/>
    <property type="molecule type" value="Genomic_DNA"/>
</dbReference>
<dbReference type="Proteomes" id="UP000076830">
    <property type="component" value="Chromosome"/>
</dbReference>
<evidence type="ECO:0008006" key="4">
    <source>
        <dbReference type="Google" id="ProtNLM"/>
    </source>
</evidence>
<feature type="chain" id="PRO_5007813655" description="Secreted protein" evidence="1">
    <location>
        <begin position="22"/>
        <end position="137"/>
    </location>
</feature>
<keyword evidence="1" id="KW-0732">Signal</keyword>
<gene>
    <name evidence="2" type="ORF">I596_1826</name>
</gene>
<evidence type="ECO:0000313" key="2">
    <source>
        <dbReference type="EMBL" id="ANB17849.1"/>
    </source>
</evidence>